<dbReference type="InterPro" id="IPR025470">
    <property type="entry name" value="DUF4321"/>
</dbReference>
<comment type="caution">
    <text evidence="2">The sequence shown here is derived from an EMBL/GenBank/DDBJ whole genome shotgun (WGS) entry which is preliminary data.</text>
</comment>
<protein>
    <submittedName>
        <fullName evidence="2">DUF4321 domain-containing protein</fullName>
    </submittedName>
</protein>
<feature type="transmembrane region" description="Helical" evidence="1">
    <location>
        <begin position="12"/>
        <end position="34"/>
    </location>
</feature>
<evidence type="ECO:0000313" key="3">
    <source>
        <dbReference type="Proteomes" id="UP001623592"/>
    </source>
</evidence>
<evidence type="ECO:0000313" key="2">
    <source>
        <dbReference type="EMBL" id="MFL0252361.1"/>
    </source>
</evidence>
<dbReference type="Proteomes" id="UP001623592">
    <property type="component" value="Unassembled WGS sequence"/>
</dbReference>
<dbReference type="RefSeq" id="WP_406789016.1">
    <property type="nucleotide sequence ID" value="NZ_JBJIAA010000016.1"/>
</dbReference>
<sequence>MNNYNRNFKYYLLFMLIGGIGGTLIGDILGNHFARLSFLKVSYNIGNSKPFVIDLKFLSFTFGINISVNLMSIVCMILAIIIYKKVRK</sequence>
<reference evidence="2 3" key="1">
    <citation type="submission" date="2024-11" db="EMBL/GenBank/DDBJ databases">
        <authorList>
            <person name="Heng Y.C."/>
            <person name="Lim A.C.H."/>
            <person name="Lee J.K.Y."/>
            <person name="Kittelmann S."/>
        </authorList>
    </citation>
    <scope>NUCLEOTIDE SEQUENCE [LARGE SCALE GENOMIC DNA]</scope>
    <source>
        <strain evidence="2 3">WILCCON 0114</strain>
    </source>
</reference>
<dbReference type="EMBL" id="JBJIAA010000016">
    <property type="protein sequence ID" value="MFL0252361.1"/>
    <property type="molecule type" value="Genomic_DNA"/>
</dbReference>
<proteinExistence type="predicted"/>
<keyword evidence="3" id="KW-1185">Reference proteome</keyword>
<organism evidence="2 3">
    <name type="scientific">Clostridium neuense</name>
    <dbReference type="NCBI Taxonomy" id="1728934"/>
    <lineage>
        <taxon>Bacteria</taxon>
        <taxon>Bacillati</taxon>
        <taxon>Bacillota</taxon>
        <taxon>Clostridia</taxon>
        <taxon>Eubacteriales</taxon>
        <taxon>Clostridiaceae</taxon>
        <taxon>Clostridium</taxon>
    </lineage>
</organism>
<dbReference type="Pfam" id="PF14209">
    <property type="entry name" value="DUF4321"/>
    <property type="match status" value="1"/>
</dbReference>
<name>A0ABW8TJ81_9CLOT</name>
<keyword evidence="1" id="KW-0472">Membrane</keyword>
<keyword evidence="1" id="KW-0812">Transmembrane</keyword>
<keyword evidence="1" id="KW-1133">Transmembrane helix</keyword>
<feature type="transmembrane region" description="Helical" evidence="1">
    <location>
        <begin position="57"/>
        <end position="83"/>
    </location>
</feature>
<gene>
    <name evidence="2" type="ORF">ACJDT4_18280</name>
</gene>
<accession>A0ABW8TJ81</accession>
<evidence type="ECO:0000256" key="1">
    <source>
        <dbReference type="SAM" id="Phobius"/>
    </source>
</evidence>